<evidence type="ECO:0000313" key="2">
    <source>
        <dbReference type="EMBL" id="BBD97009.1"/>
    </source>
</evidence>
<organism evidence="2 3">
    <name type="scientific">Sphingobium amiense</name>
    <dbReference type="NCBI Taxonomy" id="135719"/>
    <lineage>
        <taxon>Bacteria</taxon>
        <taxon>Pseudomonadati</taxon>
        <taxon>Pseudomonadota</taxon>
        <taxon>Alphaproteobacteria</taxon>
        <taxon>Sphingomonadales</taxon>
        <taxon>Sphingomonadaceae</taxon>
        <taxon>Sphingobium</taxon>
    </lineage>
</organism>
<keyword evidence="2" id="KW-0238">DNA-binding</keyword>
<evidence type="ECO:0000259" key="1">
    <source>
        <dbReference type="PROSITE" id="PS50930"/>
    </source>
</evidence>
<name>A0A494W9Z7_9SPHN</name>
<feature type="domain" description="HTH LytTR-type" evidence="1">
    <location>
        <begin position="35"/>
        <end position="120"/>
    </location>
</feature>
<reference evidence="2 3" key="1">
    <citation type="submission" date="2018-05" db="EMBL/GenBank/DDBJ databases">
        <title>Complete Genome Sequence of the Nonylphenol-Degrading Bacterium Sphingobium amiense DSM 16289T.</title>
        <authorList>
            <person name="Ootsuka M."/>
            <person name="Nishizawa T."/>
            <person name="Ohta H."/>
        </authorList>
    </citation>
    <scope>NUCLEOTIDE SEQUENCE [LARGE SCALE GENOMIC DNA]</scope>
    <source>
        <strain evidence="2 3">DSM 16289</strain>
    </source>
</reference>
<dbReference type="KEGG" id="sami:SAMIE_1005100"/>
<dbReference type="GO" id="GO:0003677">
    <property type="term" value="F:DNA binding"/>
    <property type="evidence" value="ECO:0007669"/>
    <property type="project" value="UniProtKB-KW"/>
</dbReference>
<evidence type="ECO:0000313" key="3">
    <source>
        <dbReference type="Proteomes" id="UP000279959"/>
    </source>
</evidence>
<sequence>MQAAACSRPIQASLPASRWTGTSATGLPHDIGAALEAERDYMRLHIGRRSYMLHQTITALEKALDPAHFIRLRRSTIVRRDFIRRLGHNGLGAWQATLADDTAIRIGRSYLAAAKLLFQSPDRL</sequence>
<accession>A0A494W9Z7</accession>
<dbReference type="AlphaFoldDB" id="A0A494W9Z7"/>
<protein>
    <submittedName>
        <fullName evidence="2">DNA-binding response regulator</fullName>
    </submittedName>
</protein>
<dbReference type="Proteomes" id="UP000279959">
    <property type="component" value="Chromosome"/>
</dbReference>
<proteinExistence type="predicted"/>
<dbReference type="EMBL" id="AP018664">
    <property type="protein sequence ID" value="BBD97009.1"/>
    <property type="molecule type" value="Genomic_DNA"/>
</dbReference>
<gene>
    <name evidence="2" type="ORF">SAMIE_1005100</name>
</gene>
<dbReference type="PROSITE" id="PS50930">
    <property type="entry name" value="HTH_LYTTR"/>
    <property type="match status" value="1"/>
</dbReference>
<dbReference type="Gene3D" id="2.40.50.1020">
    <property type="entry name" value="LytTr DNA-binding domain"/>
    <property type="match status" value="1"/>
</dbReference>
<dbReference type="InterPro" id="IPR007492">
    <property type="entry name" value="LytTR_DNA-bd_dom"/>
</dbReference>
<dbReference type="SMART" id="SM00850">
    <property type="entry name" value="LytTR"/>
    <property type="match status" value="1"/>
</dbReference>
<keyword evidence="3" id="KW-1185">Reference proteome</keyword>
<dbReference type="Pfam" id="PF04397">
    <property type="entry name" value="LytTR"/>
    <property type="match status" value="1"/>
</dbReference>